<proteinExistence type="predicted"/>
<dbReference type="EMBL" id="MN739620">
    <property type="protein sequence ID" value="QHT16309.1"/>
    <property type="molecule type" value="Genomic_DNA"/>
</dbReference>
<name>A0A6C0DK55_9ZZZZ</name>
<protein>
    <submittedName>
        <fullName evidence="1">Uncharacterized protein</fullName>
    </submittedName>
</protein>
<dbReference type="AlphaFoldDB" id="A0A6C0DK55"/>
<reference evidence="1" key="1">
    <citation type="journal article" date="2020" name="Nature">
        <title>Giant virus diversity and host interactions through global metagenomics.</title>
        <authorList>
            <person name="Schulz F."/>
            <person name="Roux S."/>
            <person name="Paez-Espino D."/>
            <person name="Jungbluth S."/>
            <person name="Walsh D.A."/>
            <person name="Denef V.J."/>
            <person name="McMahon K.D."/>
            <person name="Konstantinidis K.T."/>
            <person name="Eloe-Fadrosh E.A."/>
            <person name="Kyrpides N.C."/>
            <person name="Woyke T."/>
        </authorList>
    </citation>
    <scope>NUCLEOTIDE SEQUENCE</scope>
    <source>
        <strain evidence="1">GVMAG-M-3300023174-182</strain>
    </source>
</reference>
<accession>A0A6C0DK55</accession>
<organism evidence="1">
    <name type="scientific">viral metagenome</name>
    <dbReference type="NCBI Taxonomy" id="1070528"/>
    <lineage>
        <taxon>unclassified sequences</taxon>
        <taxon>metagenomes</taxon>
        <taxon>organismal metagenomes</taxon>
    </lineage>
</organism>
<evidence type="ECO:0000313" key="1">
    <source>
        <dbReference type="EMBL" id="QHT16309.1"/>
    </source>
</evidence>
<sequence>MNTEYLLKMKHENDYINAYLDQIKGIYKHMKEDSVYFLIDSSLNVNENHIQYNKTIKEIDDLLNQQNEHIQQFILLNKKINRALINMCNHEWCTDSIDIDPDRSKTIEYCKICSCMK</sequence>